<dbReference type="PANTHER" id="PTHR12147">
    <property type="entry name" value="METALLOPEPTIDASE M28 FAMILY MEMBER"/>
    <property type="match status" value="1"/>
</dbReference>
<gene>
    <name evidence="5" type="ORF">ATB95_05460</name>
</gene>
<comment type="caution">
    <text evidence="5">The sequence shown here is derived from an EMBL/GenBank/DDBJ whole genome shotgun (WGS) entry which is preliminary data.</text>
</comment>
<evidence type="ECO:0000313" key="5">
    <source>
        <dbReference type="EMBL" id="KUY20358.1"/>
    </source>
</evidence>
<keyword evidence="2" id="KW-0964">Secreted</keyword>
<evidence type="ECO:0000259" key="4">
    <source>
        <dbReference type="Pfam" id="PF04389"/>
    </source>
</evidence>
<dbReference type="Pfam" id="PF04389">
    <property type="entry name" value="Peptidase_M28"/>
    <property type="match status" value="1"/>
</dbReference>
<evidence type="ECO:0000256" key="3">
    <source>
        <dbReference type="ARBA" id="ARBA00023049"/>
    </source>
</evidence>
<dbReference type="EMBL" id="LNOI01000001">
    <property type="protein sequence ID" value="KUY20358.1"/>
    <property type="molecule type" value="Genomic_DNA"/>
</dbReference>
<name>A0ABD4DPI8_ELIMR</name>
<keyword evidence="3" id="KW-0482">Metalloprotease</keyword>
<dbReference type="Gene3D" id="2.60.40.10">
    <property type="entry name" value="Immunoglobulins"/>
    <property type="match status" value="1"/>
</dbReference>
<dbReference type="Proteomes" id="UP000064412">
    <property type="component" value="Unassembled WGS sequence"/>
</dbReference>
<comment type="subcellular location">
    <subcellularLocation>
        <location evidence="1">Secreted</location>
    </subcellularLocation>
</comment>
<dbReference type="GO" id="GO:0008237">
    <property type="term" value="F:metallopeptidase activity"/>
    <property type="evidence" value="ECO:0007669"/>
    <property type="project" value="UniProtKB-KW"/>
</dbReference>
<dbReference type="SUPFAM" id="SSF49265">
    <property type="entry name" value="Fibronectin type III"/>
    <property type="match status" value="1"/>
</dbReference>
<organism evidence="5 6">
    <name type="scientific">Elizabethkingia miricola</name>
    <name type="common">Chryseobacterium miricola</name>
    <dbReference type="NCBI Taxonomy" id="172045"/>
    <lineage>
        <taxon>Bacteria</taxon>
        <taxon>Pseudomonadati</taxon>
        <taxon>Bacteroidota</taxon>
        <taxon>Flavobacteriia</taxon>
        <taxon>Flavobacteriales</taxon>
        <taxon>Weeksellaceae</taxon>
        <taxon>Elizabethkingia</taxon>
    </lineage>
</organism>
<proteinExistence type="predicted"/>
<dbReference type="PANTHER" id="PTHR12147:SF26">
    <property type="entry name" value="PEPTIDASE M28 DOMAIN-CONTAINING PROTEIN"/>
    <property type="match status" value="1"/>
</dbReference>
<dbReference type="GO" id="GO:0005576">
    <property type="term" value="C:extracellular region"/>
    <property type="evidence" value="ECO:0007669"/>
    <property type="project" value="UniProtKB-SubCell"/>
</dbReference>
<keyword evidence="3" id="KW-0645">Protease</keyword>
<dbReference type="RefSeq" id="WP_059344124.1">
    <property type="nucleotide sequence ID" value="NZ_CP140570.1"/>
</dbReference>
<dbReference type="AlphaFoldDB" id="A0ABD4DPI8"/>
<accession>A0ABD4DPI8</accession>
<dbReference type="InterPro" id="IPR003961">
    <property type="entry name" value="FN3_dom"/>
</dbReference>
<dbReference type="InterPro" id="IPR036116">
    <property type="entry name" value="FN3_sf"/>
</dbReference>
<dbReference type="SUPFAM" id="SSF53187">
    <property type="entry name" value="Zn-dependent exopeptidases"/>
    <property type="match status" value="1"/>
</dbReference>
<keyword evidence="3" id="KW-0378">Hydrolase</keyword>
<dbReference type="CDD" id="cd00063">
    <property type="entry name" value="FN3"/>
    <property type="match status" value="1"/>
</dbReference>
<dbReference type="InterPro" id="IPR045175">
    <property type="entry name" value="M28_fam"/>
</dbReference>
<reference evidence="5 6" key="1">
    <citation type="submission" date="2015-11" db="EMBL/GenBank/DDBJ databases">
        <authorList>
            <person name="Nicholson A.C."/>
            <person name="Humrighouse B.W."/>
            <person name="Graziano J."/>
            <person name="Lasker B."/>
            <person name="Whitney A.M."/>
            <person name="Mcquiston J.R."/>
        </authorList>
    </citation>
    <scope>NUCLEOTIDE SEQUENCE [LARGE SCALE GENOMIC DNA]</scope>
    <source>
        <strain evidence="5 6">G4071</strain>
    </source>
</reference>
<dbReference type="InterPro" id="IPR007484">
    <property type="entry name" value="Peptidase_M28"/>
</dbReference>
<feature type="domain" description="Peptidase M28" evidence="4">
    <location>
        <begin position="113"/>
        <end position="322"/>
    </location>
</feature>
<evidence type="ECO:0000256" key="2">
    <source>
        <dbReference type="ARBA" id="ARBA00022525"/>
    </source>
</evidence>
<dbReference type="Gene3D" id="3.40.630.10">
    <property type="entry name" value="Zn peptidases"/>
    <property type="match status" value="1"/>
</dbReference>
<sequence length="446" mass="50181">MKKLIVSILLVPAVFSAQQVISKDAEIANYVSQVSTDSLKSHINKLVSFGTRHTMSSVTDPKRGIGAARTWVLRKFKDYAKNTDGRMEAFLQNQIIQPDGKRIDKPTDLGNPVAILRGTDPNDKRIFMISGHLDSRVSDVMNSKDNAPGANDDGSGTAAVIESARILSKSKFPATIIFVAFSGEEQGLLGSKMMAEKVKNENWQLEALLNNDMISNNLTSETNLINAHQLRVFSEGLPQYELDKKAQKIRSLGLENDGDARQLARYIKETGERYVDNLQVKLIYRNDRFLRGGDHSPFVERGYSAVRLTEYNENFDHQHQDIRKENGKQYGDLPEFIDFDYFKKNVGVNVSVLANLAKSPSKPENVKMEVKELTNYTSLSWEKPKSGEVTGYYVLMRETDSPVWQKKFFTKETFIKLPYSKDNCFFAVQAVNSTGNESLIVIPGVK</sequence>
<evidence type="ECO:0000256" key="1">
    <source>
        <dbReference type="ARBA" id="ARBA00004613"/>
    </source>
</evidence>
<dbReference type="InterPro" id="IPR013783">
    <property type="entry name" value="Ig-like_fold"/>
</dbReference>
<protein>
    <submittedName>
        <fullName evidence="5">Peptidase M28</fullName>
    </submittedName>
</protein>
<evidence type="ECO:0000313" key="6">
    <source>
        <dbReference type="Proteomes" id="UP000064412"/>
    </source>
</evidence>